<evidence type="ECO:0000259" key="8">
    <source>
        <dbReference type="Pfam" id="PF14693"/>
    </source>
</evidence>
<dbReference type="Gene3D" id="2.40.240.10">
    <property type="entry name" value="Ribosomal Protein L25, Chain P"/>
    <property type="match status" value="1"/>
</dbReference>
<keyword evidence="1 5" id="KW-0699">rRNA-binding</keyword>
<organism evidence="9 10">
    <name type="scientific">Candidatus Gottesmanbacteria bacterium GW2011_GWA2_43_14</name>
    <dbReference type="NCBI Taxonomy" id="1618443"/>
    <lineage>
        <taxon>Bacteria</taxon>
        <taxon>Candidatus Gottesmaniibacteriota</taxon>
    </lineage>
</organism>
<dbReference type="CDD" id="cd00495">
    <property type="entry name" value="Ribosomal_L25_TL5_CTC"/>
    <property type="match status" value="1"/>
</dbReference>
<dbReference type="Pfam" id="PF01386">
    <property type="entry name" value="Ribosomal_L25p"/>
    <property type="match status" value="1"/>
</dbReference>
<dbReference type="InterPro" id="IPR020057">
    <property type="entry name" value="Ribosomal_bL25_b-dom"/>
</dbReference>
<comment type="function">
    <text evidence="5">This is one of the proteins that binds to the 5S RNA in the ribosome where it forms part of the central protuberance.</text>
</comment>
<dbReference type="GO" id="GO:0003735">
    <property type="term" value="F:structural constituent of ribosome"/>
    <property type="evidence" value="ECO:0007669"/>
    <property type="project" value="InterPro"/>
</dbReference>
<dbReference type="HAMAP" id="MF_01334">
    <property type="entry name" value="Ribosomal_bL25_CTC"/>
    <property type="match status" value="1"/>
</dbReference>
<dbReference type="Proteomes" id="UP000034894">
    <property type="component" value="Unassembled WGS sequence"/>
</dbReference>
<dbReference type="PANTHER" id="PTHR33284">
    <property type="entry name" value="RIBOSOMAL PROTEIN L25/GLN-TRNA SYNTHETASE, ANTI-CODON-BINDING DOMAIN-CONTAINING PROTEIN"/>
    <property type="match status" value="1"/>
</dbReference>
<dbReference type="SUPFAM" id="SSF50715">
    <property type="entry name" value="Ribosomal protein L25-like"/>
    <property type="match status" value="1"/>
</dbReference>
<name>A0A0G1GGG3_9BACT</name>
<evidence type="ECO:0000259" key="7">
    <source>
        <dbReference type="Pfam" id="PF01386"/>
    </source>
</evidence>
<gene>
    <name evidence="5" type="primary">rplY</name>
    <name evidence="5" type="synonym">ctc</name>
    <name evidence="9" type="ORF">UV73_C0004G0040</name>
</gene>
<feature type="domain" description="Large ribosomal subunit protein bL25 beta" evidence="8">
    <location>
        <begin position="99"/>
        <end position="180"/>
    </location>
</feature>
<accession>A0A0G1GGG3</accession>
<evidence type="ECO:0000256" key="2">
    <source>
        <dbReference type="ARBA" id="ARBA00022884"/>
    </source>
</evidence>
<dbReference type="STRING" id="1618443.UV73_C0004G0040"/>
<evidence type="ECO:0000256" key="3">
    <source>
        <dbReference type="ARBA" id="ARBA00022980"/>
    </source>
</evidence>
<dbReference type="Pfam" id="PF14693">
    <property type="entry name" value="Ribosomal_TL5_C"/>
    <property type="match status" value="1"/>
</dbReference>
<reference evidence="9 10" key="1">
    <citation type="journal article" date="2015" name="Nature">
        <title>rRNA introns, odd ribosomes, and small enigmatic genomes across a large radiation of phyla.</title>
        <authorList>
            <person name="Brown C.T."/>
            <person name="Hug L.A."/>
            <person name="Thomas B.C."/>
            <person name="Sharon I."/>
            <person name="Castelle C.J."/>
            <person name="Singh A."/>
            <person name="Wilkins M.J."/>
            <person name="Williams K.H."/>
            <person name="Banfield J.F."/>
        </authorList>
    </citation>
    <scope>NUCLEOTIDE SEQUENCE [LARGE SCALE GENOMIC DNA]</scope>
</reference>
<dbReference type="AlphaFoldDB" id="A0A0G1GGG3"/>
<evidence type="ECO:0000256" key="6">
    <source>
        <dbReference type="SAM" id="MobiDB-lite"/>
    </source>
</evidence>
<dbReference type="InterPro" id="IPR001021">
    <property type="entry name" value="Ribosomal_bL25_long"/>
</dbReference>
<comment type="caution">
    <text evidence="9">The sequence shown here is derived from an EMBL/GenBank/DDBJ whole genome shotgun (WGS) entry which is preliminary data.</text>
</comment>
<feature type="compositionally biased region" description="Low complexity" evidence="6">
    <location>
        <begin position="198"/>
        <end position="214"/>
    </location>
</feature>
<dbReference type="InterPro" id="IPR037121">
    <property type="entry name" value="Ribosomal_bL25_C"/>
</dbReference>
<evidence type="ECO:0000256" key="1">
    <source>
        <dbReference type="ARBA" id="ARBA00022730"/>
    </source>
</evidence>
<dbReference type="InterPro" id="IPR020930">
    <property type="entry name" value="Ribosomal_uL5_bac-type"/>
</dbReference>
<keyword evidence="2 5" id="KW-0694">RNA-binding</keyword>
<evidence type="ECO:0000313" key="9">
    <source>
        <dbReference type="EMBL" id="KKS97898.1"/>
    </source>
</evidence>
<keyword evidence="3 5" id="KW-0689">Ribosomal protein</keyword>
<keyword evidence="4 5" id="KW-0687">Ribonucleoprotein</keyword>
<evidence type="ECO:0000256" key="4">
    <source>
        <dbReference type="ARBA" id="ARBA00023274"/>
    </source>
</evidence>
<dbReference type="GO" id="GO:0022625">
    <property type="term" value="C:cytosolic large ribosomal subunit"/>
    <property type="evidence" value="ECO:0007669"/>
    <property type="project" value="TreeGrafter"/>
</dbReference>
<dbReference type="GO" id="GO:0008097">
    <property type="term" value="F:5S rRNA binding"/>
    <property type="evidence" value="ECO:0007669"/>
    <property type="project" value="InterPro"/>
</dbReference>
<proteinExistence type="inferred from homology"/>
<evidence type="ECO:0000256" key="5">
    <source>
        <dbReference type="HAMAP-Rule" id="MF_01334"/>
    </source>
</evidence>
<dbReference type="NCBIfam" id="TIGR00731">
    <property type="entry name" value="bL25_bact_ctc"/>
    <property type="match status" value="1"/>
</dbReference>
<evidence type="ECO:0000313" key="10">
    <source>
        <dbReference type="Proteomes" id="UP000034894"/>
    </source>
</evidence>
<dbReference type="PANTHER" id="PTHR33284:SF1">
    <property type="entry name" value="RIBOSOMAL PROTEIN L25_GLN-TRNA SYNTHETASE, ANTI-CODON-BINDING DOMAIN-CONTAINING PROTEIN"/>
    <property type="match status" value="1"/>
</dbReference>
<dbReference type="Gene3D" id="2.170.120.20">
    <property type="entry name" value="Ribosomal protein L25, beta domain"/>
    <property type="match status" value="1"/>
</dbReference>
<dbReference type="EMBL" id="LCFP01000004">
    <property type="protein sequence ID" value="KKS97898.1"/>
    <property type="molecule type" value="Genomic_DNA"/>
</dbReference>
<comment type="subunit">
    <text evidence="5">Part of the 50S ribosomal subunit; part of the 5S rRNA/L5/L18/L25 subcomplex. Contacts the 5S rRNA. Binds to the 5S rRNA independently of L5 and L18.</text>
</comment>
<feature type="domain" description="Large ribosomal subunit protein bL25 L25" evidence="7">
    <location>
        <begin position="6"/>
        <end position="91"/>
    </location>
</feature>
<dbReference type="InterPro" id="IPR029751">
    <property type="entry name" value="Ribosomal_L25_dom"/>
</dbReference>
<feature type="region of interest" description="Disordered" evidence="6">
    <location>
        <begin position="196"/>
        <end position="233"/>
    </location>
</feature>
<dbReference type="InterPro" id="IPR011035">
    <property type="entry name" value="Ribosomal_bL25/Gln-tRNA_synth"/>
</dbReference>
<dbReference type="GO" id="GO:0006412">
    <property type="term" value="P:translation"/>
    <property type="evidence" value="ECO:0007669"/>
    <property type="project" value="UniProtKB-UniRule"/>
</dbReference>
<protein>
    <recommendedName>
        <fullName evidence="5">Large ribosomal subunit protein bL25</fullName>
    </recommendedName>
    <alternativeName>
        <fullName evidence="5">General stress protein CTC</fullName>
    </alternativeName>
</protein>
<dbReference type="InterPro" id="IPR020056">
    <property type="entry name" value="Rbsml_bL25/Gln-tRNA_synth_N"/>
</dbReference>
<sequence>MDKISLTAKSRTVVGRKVKKLRIQGLLPGNIYGKKVKSQAVSVDEKVFRGVFATAGETGLVDLMLEGKKLPVLIHNVSYHPITNQIIHADFYQVDLKEKVTANVPLAVTGEAPAVKDKTGVLLTNLDELQVEALPQDLPDRIEVDISGLVKIDDAVKVTDLKVSDKIKILTDTELEVVKIGPLTVKEKIEEPPVVIPAEGEAAEAQVEGVAAEGKTAEDQGQPAPQEKKEKQG</sequence>
<comment type="similarity">
    <text evidence="5">Belongs to the bacterial ribosomal protein bL25 family. CTC subfamily.</text>
</comment>